<dbReference type="AlphaFoldDB" id="A0A1I0SQR5"/>
<evidence type="ECO:0000256" key="1">
    <source>
        <dbReference type="ARBA" id="ARBA00004496"/>
    </source>
</evidence>
<dbReference type="PANTHER" id="PTHR48102">
    <property type="entry name" value="ATP-DEPENDENT CLP PROTEASE ATP-BINDING SUBUNIT CLPX-LIKE, MITOCHONDRIAL-RELATED"/>
    <property type="match status" value="1"/>
</dbReference>
<dbReference type="Pfam" id="PF07724">
    <property type="entry name" value="AAA_2"/>
    <property type="match status" value="1"/>
</dbReference>
<gene>
    <name evidence="8" type="primary">hslU</name>
    <name evidence="11" type="ORF">SAMN05192569_1003126</name>
</gene>
<dbReference type="InterPro" id="IPR004491">
    <property type="entry name" value="HslU"/>
</dbReference>
<evidence type="ECO:0000259" key="9">
    <source>
        <dbReference type="SMART" id="SM00382"/>
    </source>
</evidence>
<feature type="binding site" evidence="8">
    <location>
        <position position="415"/>
    </location>
    <ligand>
        <name>ATP</name>
        <dbReference type="ChEBI" id="CHEBI:30616"/>
    </ligand>
</feature>
<evidence type="ECO:0000313" key="12">
    <source>
        <dbReference type="Proteomes" id="UP000198650"/>
    </source>
</evidence>
<keyword evidence="12" id="KW-1185">Reference proteome</keyword>
<dbReference type="STRING" id="186116.SAMN05192569_1003126"/>
<dbReference type="SMART" id="SM01086">
    <property type="entry name" value="ClpB_D2-small"/>
    <property type="match status" value="1"/>
</dbReference>
<feature type="binding site" evidence="8">
    <location>
        <begin position="61"/>
        <end position="66"/>
    </location>
    <ligand>
        <name>ATP</name>
        <dbReference type="ChEBI" id="CHEBI:30616"/>
    </ligand>
</feature>
<comment type="subunit">
    <text evidence="7">A double ring-shaped homohexamer of ClpQ is capped on each side by a ring-shaped ClpY homohexamer. The assembly of the ClpQ/ClpY complex is dependent on binding of ATP.</text>
</comment>
<dbReference type="InterPro" id="IPR019489">
    <property type="entry name" value="Clp_ATPase_C"/>
</dbReference>
<dbReference type="Gene3D" id="1.10.8.60">
    <property type="match status" value="1"/>
</dbReference>
<dbReference type="GO" id="GO:0005524">
    <property type="term" value="F:ATP binding"/>
    <property type="evidence" value="ECO:0007669"/>
    <property type="project" value="UniProtKB-UniRule"/>
</dbReference>
<dbReference type="InterPro" id="IPR003959">
    <property type="entry name" value="ATPase_AAA_core"/>
</dbReference>
<feature type="domain" description="AAA+ ATPase" evidence="9">
    <location>
        <begin position="50"/>
        <end position="354"/>
    </location>
</feature>
<feature type="binding site" evidence="8">
    <location>
        <position position="343"/>
    </location>
    <ligand>
        <name>ATP</name>
        <dbReference type="ChEBI" id="CHEBI:30616"/>
    </ligand>
</feature>
<dbReference type="FunFam" id="3.40.50.300:FF:000220">
    <property type="entry name" value="ATP-dependent protease ATPase subunit HslU"/>
    <property type="match status" value="1"/>
</dbReference>
<dbReference type="GO" id="GO:0008233">
    <property type="term" value="F:peptidase activity"/>
    <property type="evidence" value="ECO:0007669"/>
    <property type="project" value="UniProtKB-KW"/>
</dbReference>
<evidence type="ECO:0000313" key="11">
    <source>
        <dbReference type="EMBL" id="SFA41822.1"/>
    </source>
</evidence>
<dbReference type="InterPro" id="IPR003593">
    <property type="entry name" value="AAA+_ATPase"/>
</dbReference>
<dbReference type="GO" id="GO:0036402">
    <property type="term" value="F:proteasome-activating activity"/>
    <property type="evidence" value="ECO:0007669"/>
    <property type="project" value="UniProtKB-UniRule"/>
</dbReference>
<dbReference type="Gene3D" id="1.10.8.10">
    <property type="entry name" value="DNA helicase RuvA subunit, C-terminal domain"/>
    <property type="match status" value="2"/>
</dbReference>
<comment type="similarity">
    <text evidence="2 8">Belongs to the ClpX chaperone family. HslU subfamily.</text>
</comment>
<keyword evidence="5 8" id="KW-0067">ATP-binding</keyword>
<evidence type="ECO:0000256" key="7">
    <source>
        <dbReference type="ARBA" id="ARBA00065893"/>
    </source>
</evidence>
<dbReference type="GO" id="GO:0009376">
    <property type="term" value="C:HslUV protease complex"/>
    <property type="evidence" value="ECO:0007669"/>
    <property type="project" value="UniProtKB-UniRule"/>
</dbReference>
<organism evidence="11 12">
    <name type="scientific">Parageobacillus thermantarcticus</name>
    <dbReference type="NCBI Taxonomy" id="186116"/>
    <lineage>
        <taxon>Bacteria</taxon>
        <taxon>Bacillati</taxon>
        <taxon>Bacillota</taxon>
        <taxon>Bacilli</taxon>
        <taxon>Bacillales</taxon>
        <taxon>Anoxybacillaceae</taxon>
        <taxon>Parageobacillus</taxon>
    </lineage>
</organism>
<keyword evidence="3 8" id="KW-0963">Cytoplasm</keyword>
<evidence type="ECO:0000256" key="2">
    <source>
        <dbReference type="ARBA" id="ARBA00009771"/>
    </source>
</evidence>
<dbReference type="GO" id="GO:0016887">
    <property type="term" value="F:ATP hydrolysis activity"/>
    <property type="evidence" value="ECO:0007669"/>
    <property type="project" value="InterPro"/>
</dbReference>
<feature type="domain" description="Clp ATPase C-terminal" evidence="10">
    <location>
        <begin position="357"/>
        <end position="451"/>
    </location>
</feature>
<evidence type="ECO:0000256" key="4">
    <source>
        <dbReference type="ARBA" id="ARBA00022741"/>
    </source>
</evidence>
<sequence>MSDALTPRQIVEKLDQFIVGQKEAKKAVAIALRNRYRRSLLDEKLRDEVVPKNILMIGPTGVGKTEIARRLAKLVGAPFVKVEATKFTEVGYVGRDVESMVRDLVETSVRMVKERKMNEVRDRAEQQANKRLVELLVPGKQKQTMKNPLELLFGGMQTSQQDANQAYEDEHIEQKRRQVAWQLANGQLEDEIVTIEVEEQQPMFFDFLQGAGIEQMGMNVQDALSSLIPKRRKKRKLKVSEARKVLTNEEAQKLIDMDEVTQEAIRLAEQSGIIFIDEIDKIARSGQVASSADVSREGVQRDILPIVEGSTVMTKYGPVKTDHILFIAAGAFHMAKPSDLIPELQGRFPIRVELTKLSVDDFVKILVEPNNALIKQYQALLATEGINLEFSDDAIRKIAEVAFEVNQTTDNIGARRLHTIMEKLLEDLLFEAPDITLDKVVITPQYVEQKLGDIVKNKNLSEFIL</sequence>
<dbReference type="SUPFAM" id="SSF52540">
    <property type="entry name" value="P-loop containing nucleoside triphosphate hydrolases"/>
    <property type="match status" value="1"/>
</dbReference>
<dbReference type="PANTHER" id="PTHR48102:SF3">
    <property type="entry name" value="ATP-DEPENDENT PROTEASE ATPASE SUBUNIT HSLU"/>
    <property type="match status" value="1"/>
</dbReference>
<dbReference type="Proteomes" id="UP000198650">
    <property type="component" value="Unassembled WGS sequence"/>
</dbReference>
<comment type="subcellular location">
    <subcellularLocation>
        <location evidence="1 8">Cytoplasm</location>
    </subcellularLocation>
</comment>
<evidence type="ECO:0000259" key="10">
    <source>
        <dbReference type="SMART" id="SM01086"/>
    </source>
</evidence>
<dbReference type="GO" id="GO:0043335">
    <property type="term" value="P:protein unfolding"/>
    <property type="evidence" value="ECO:0007669"/>
    <property type="project" value="UniProtKB-UniRule"/>
</dbReference>
<dbReference type="EMBL" id="FOJS01000003">
    <property type="protein sequence ID" value="SFA41822.1"/>
    <property type="molecule type" value="Genomic_DNA"/>
</dbReference>
<keyword evidence="11" id="KW-0645">Protease</keyword>
<dbReference type="NCBIfam" id="TIGR00390">
    <property type="entry name" value="hslU"/>
    <property type="match status" value="1"/>
</dbReference>
<keyword evidence="4 8" id="KW-0547">Nucleotide-binding</keyword>
<feature type="binding site" evidence="8">
    <location>
        <position position="277"/>
    </location>
    <ligand>
        <name>ATP</name>
        <dbReference type="ChEBI" id="CHEBI:30616"/>
    </ligand>
</feature>
<dbReference type="RefSeq" id="WP_090948035.1">
    <property type="nucleotide sequence ID" value="NZ_FOJS01000003.1"/>
</dbReference>
<dbReference type="Gene3D" id="3.40.50.300">
    <property type="entry name" value="P-loop containing nucleotide triphosphate hydrolases"/>
    <property type="match status" value="2"/>
</dbReference>
<evidence type="ECO:0000256" key="5">
    <source>
        <dbReference type="ARBA" id="ARBA00022840"/>
    </source>
</evidence>
<dbReference type="Pfam" id="PF00004">
    <property type="entry name" value="AAA"/>
    <property type="match status" value="1"/>
</dbReference>
<proteinExistence type="inferred from homology"/>
<comment type="function">
    <text evidence="8">ATPase subunit of a proteasome-like degradation complex; this subunit has chaperone activity. The binding of ATP and its subsequent hydrolysis by HslU are essential for unfolding of protein substrates subsequently hydrolyzed by HslV. HslU recognizes the N-terminal part of its protein substrates and unfolds these before they are guided to HslV for hydrolysis.</text>
</comment>
<keyword evidence="6 8" id="KW-0143">Chaperone</keyword>
<keyword evidence="11" id="KW-0378">Hydrolase</keyword>
<dbReference type="SMART" id="SM00382">
    <property type="entry name" value="AAA"/>
    <property type="match status" value="1"/>
</dbReference>
<dbReference type="FunFam" id="3.40.50.300:FF:000213">
    <property type="entry name" value="ATP-dependent protease ATPase subunit HslU"/>
    <property type="match status" value="1"/>
</dbReference>
<reference evidence="12" key="1">
    <citation type="submission" date="2016-10" db="EMBL/GenBank/DDBJ databases">
        <authorList>
            <person name="Varghese N."/>
            <person name="Submissions S."/>
        </authorList>
    </citation>
    <scope>NUCLEOTIDE SEQUENCE [LARGE SCALE GENOMIC DNA]</scope>
    <source>
        <strain evidence="12">M1</strain>
    </source>
</reference>
<dbReference type="Pfam" id="PF10431">
    <property type="entry name" value="ClpB_D2-small"/>
    <property type="match status" value="1"/>
</dbReference>
<feature type="binding site" evidence="8">
    <location>
        <position position="19"/>
    </location>
    <ligand>
        <name>ATP</name>
        <dbReference type="ChEBI" id="CHEBI:30616"/>
    </ligand>
</feature>
<name>A0A1I0SQR5_9BACL</name>
<evidence type="ECO:0000256" key="3">
    <source>
        <dbReference type="ARBA" id="ARBA00022490"/>
    </source>
</evidence>
<dbReference type="HAMAP" id="MF_00249">
    <property type="entry name" value="HslU"/>
    <property type="match status" value="1"/>
</dbReference>
<evidence type="ECO:0000256" key="8">
    <source>
        <dbReference type="HAMAP-Rule" id="MF_00249"/>
    </source>
</evidence>
<accession>A0A1I0SQR5</accession>
<comment type="subunit">
    <text evidence="8">A double ring-shaped homohexamer of HslV is capped on each side by a ring-shaped HslU homohexamer. The assembly of the HslU/HslV complex is dependent on binding of ATP.</text>
</comment>
<protein>
    <recommendedName>
        <fullName evidence="8">ATP-dependent protease ATPase subunit HslU</fullName>
    </recommendedName>
    <alternativeName>
        <fullName evidence="8">Unfoldase HslU</fullName>
    </alternativeName>
</protein>
<dbReference type="InterPro" id="IPR027417">
    <property type="entry name" value="P-loop_NTPase"/>
</dbReference>
<dbReference type="OrthoDB" id="9804062at2"/>
<dbReference type="CDD" id="cd19498">
    <property type="entry name" value="RecA-like_HslU"/>
    <property type="match status" value="1"/>
</dbReference>
<dbReference type="InterPro" id="IPR050052">
    <property type="entry name" value="ATP-dep_Clp_protease_ClpX"/>
</dbReference>
<evidence type="ECO:0000256" key="6">
    <source>
        <dbReference type="ARBA" id="ARBA00023186"/>
    </source>
</evidence>
<dbReference type="NCBIfam" id="NF003544">
    <property type="entry name" value="PRK05201.1"/>
    <property type="match status" value="1"/>
</dbReference>